<accession>A0AB33X1Q5</accession>
<proteinExistence type="predicted"/>
<protein>
    <submittedName>
        <fullName evidence="2">Type VI secretion-associated pentapeptide repeat protein, TagAB family</fullName>
    </submittedName>
</protein>
<evidence type="ECO:0000259" key="1">
    <source>
        <dbReference type="Pfam" id="PF09937"/>
    </source>
</evidence>
<dbReference type="InterPro" id="IPR018683">
    <property type="entry name" value="DUF2169"/>
</dbReference>
<dbReference type="AlphaFoldDB" id="A0AB33X1Q5"/>
<dbReference type="Gene3D" id="2.160.20.80">
    <property type="entry name" value="E3 ubiquitin-protein ligase SopA"/>
    <property type="match status" value="4"/>
</dbReference>
<dbReference type="PANTHER" id="PTHR42999">
    <property type="entry name" value="ANTIBIOTIC RESISTANCE PROTEIN MCBG"/>
    <property type="match status" value="1"/>
</dbReference>
<dbReference type="PANTHER" id="PTHR42999:SF1">
    <property type="entry name" value="PENTAPEPTIDE REPEAT-CONTAINING PROTEIN"/>
    <property type="match status" value="1"/>
</dbReference>
<evidence type="ECO:0000313" key="2">
    <source>
        <dbReference type="EMBL" id="EIM18972.1"/>
    </source>
</evidence>
<name>A0AB33X1Q5_9PSED</name>
<dbReference type="SUPFAM" id="SSF141571">
    <property type="entry name" value="Pentapeptide repeat-like"/>
    <property type="match status" value="2"/>
</dbReference>
<gene>
    <name evidence="2" type="ORF">PchlO6_6103</name>
</gene>
<sequence>MRVIRPQQLIAIKGTYQIGRESRLGISVIAGCYLSRPEHFVNEAQIWDAWKRAPLSFPVLDAAEPKPFAEYLIAGHAGIGQPVEALDVSAQVGALSRQWRVEGQGRRDALGVTPFIRMAMDHPSTWGGQSVRENPLGRGHQDGLNPLLMSMAADRSVQERSPLAAPTPLPYEFAARKMHIDKVAPLMADKAYLRSIFPALPASIDPRYFQMAAPPQWLPLEAWPDRVPFALQGFGPDTISGVLPQVHGRAFVRRHGEQVLEEVVLRRKTLWFFPDSDMALLIYTGSVALEHLLDESFESLLVALDRCDAPRSSGHFHQVHKQRSDEQASGFACLLDTNLMPEGMGLNITRSLREHPDSSRYEAAPTSAEDSAGFYQRIREAIATHEQPDAQEVDQPALPAITGDPEVDLFNDAPDTVQERNFTGLRFSGTLVGKTFQRCNFVRCDFSLATLKDCVFEQCLLQASNLSKATLQQVRLVECALQQLDLSDSHLREVRLEKVNLQELSAQRLHVENGVWDACVFDGGSLIACCFYNCTLANNLFSGTDISRLQVDQGQIDACVFNRCDARGVNCDEVLFNKNSLLGGDWGNARFFACQISYMTAGLHVDFSHAVFSECSLNKVGFKQVGLHGCHLLHCAFSESNFDQADLSAATISACDMAGARFKDAVLSHSRWRDTSLQQGMLYNADLRDATFDQCNLASANLAMAWQDASTAFNGCLSDRACWVPSRLLPGELAHGH</sequence>
<dbReference type="InterPro" id="IPR052949">
    <property type="entry name" value="PA_immunity-related"/>
</dbReference>
<dbReference type="InterPro" id="IPR001646">
    <property type="entry name" value="5peptide_repeat"/>
</dbReference>
<dbReference type="Proteomes" id="UP000003790">
    <property type="component" value="Chromosome"/>
</dbReference>
<dbReference type="Pfam" id="PF13599">
    <property type="entry name" value="Pentapeptide_4"/>
    <property type="match status" value="2"/>
</dbReference>
<evidence type="ECO:0000313" key="3">
    <source>
        <dbReference type="Proteomes" id="UP000003790"/>
    </source>
</evidence>
<feature type="domain" description="DUF2169" evidence="1">
    <location>
        <begin position="8"/>
        <end position="283"/>
    </location>
</feature>
<dbReference type="RefSeq" id="WP_009051529.1">
    <property type="nucleotide sequence ID" value="NZ_CM001490.1"/>
</dbReference>
<dbReference type="Pfam" id="PF09937">
    <property type="entry name" value="DUF2169"/>
    <property type="match status" value="1"/>
</dbReference>
<reference evidence="2 3" key="1">
    <citation type="journal article" date="2012" name="PLoS Genet.">
        <title>Comparative Genomics of Plant-Associated Pseudomonas spp.: Insights into Diversity and Inheritance of Traits Involved in Multitrophic Interactions.</title>
        <authorList>
            <person name="Loper J.E."/>
            <person name="Hassan K.A."/>
            <person name="Mavrodi D.V."/>
            <person name="Davis E.W.II."/>
            <person name="Lim C.K."/>
            <person name="Shaffer B.T."/>
            <person name="Elbourne L.D."/>
            <person name="Stockwell V.O."/>
            <person name="Hartney S.L."/>
            <person name="Breakwell K."/>
            <person name="Henkels M.D."/>
            <person name="Tetu S.G."/>
            <person name="Rangel L.I."/>
            <person name="Kidarsa T.A."/>
            <person name="Wilson N.L."/>
            <person name="van de Mortel J.E."/>
            <person name="Song C."/>
            <person name="Blumhagen R."/>
            <person name="Radune D."/>
            <person name="Hostetler J.B."/>
            <person name="Brinkac L.M."/>
            <person name="Durkin A.S."/>
            <person name="Kluepfel D.A."/>
            <person name="Wechter W.P."/>
            <person name="Anderson A.J."/>
            <person name="Kim Y.C."/>
            <person name="Pierson L.S.III."/>
            <person name="Pierson E.A."/>
            <person name="Lindow S.E."/>
            <person name="Kobayashi D.Y."/>
            <person name="Raaijmakers J.M."/>
            <person name="Weller D.M."/>
            <person name="Thomashow L.S."/>
            <person name="Allen A.E."/>
            <person name="Paulsen I.T."/>
        </authorList>
    </citation>
    <scope>NUCLEOTIDE SEQUENCE [LARGE SCALE GENOMIC DNA]</scope>
    <source>
        <strain evidence="2 3">O6</strain>
    </source>
</reference>
<dbReference type="EMBL" id="AHOT01000001">
    <property type="protein sequence ID" value="EIM18972.1"/>
    <property type="molecule type" value="Genomic_DNA"/>
</dbReference>
<organism evidence="2 3">
    <name type="scientific">Pseudomonas chlororaphis O6</name>
    <dbReference type="NCBI Taxonomy" id="1037915"/>
    <lineage>
        <taxon>Bacteria</taxon>
        <taxon>Pseudomonadati</taxon>
        <taxon>Pseudomonadota</taxon>
        <taxon>Gammaproteobacteria</taxon>
        <taxon>Pseudomonadales</taxon>
        <taxon>Pseudomonadaceae</taxon>
        <taxon>Pseudomonas</taxon>
    </lineage>
</organism>
<comment type="caution">
    <text evidence="2">The sequence shown here is derived from an EMBL/GenBank/DDBJ whole genome shotgun (WGS) entry which is preliminary data.</text>
</comment>